<feature type="region of interest" description="Disordered" evidence="1">
    <location>
        <begin position="142"/>
        <end position="163"/>
    </location>
</feature>
<comment type="caution">
    <text evidence="2">The sequence shown here is derived from an EMBL/GenBank/DDBJ whole genome shotgun (WGS) entry which is preliminary data.</text>
</comment>
<dbReference type="EMBL" id="BLXT01005873">
    <property type="protein sequence ID" value="GFO26855.1"/>
    <property type="molecule type" value="Genomic_DNA"/>
</dbReference>
<sequence length="163" mass="18510">MDDPQSGPSRANPSQNNVFELFENNVSDEEDDFPIYHQSDESGECFDNDTIDLDLEAGDIDWREVESANGVDLDLNIPNFTQRGIEVLPELPAAAPQARVPGKRNEYRCYICSTPQQRRQSPHWCPACKVSCHECCEPQLPHKNDLGLQKRKRRRAPPDSDSQ</sequence>
<name>A0AAV4C5B6_9GAST</name>
<keyword evidence="3" id="KW-1185">Reference proteome</keyword>
<dbReference type="Proteomes" id="UP000735302">
    <property type="component" value="Unassembled WGS sequence"/>
</dbReference>
<accession>A0AAV4C5B6</accession>
<organism evidence="2 3">
    <name type="scientific">Plakobranchus ocellatus</name>
    <dbReference type="NCBI Taxonomy" id="259542"/>
    <lineage>
        <taxon>Eukaryota</taxon>
        <taxon>Metazoa</taxon>
        <taxon>Spiralia</taxon>
        <taxon>Lophotrochozoa</taxon>
        <taxon>Mollusca</taxon>
        <taxon>Gastropoda</taxon>
        <taxon>Heterobranchia</taxon>
        <taxon>Euthyneura</taxon>
        <taxon>Panpulmonata</taxon>
        <taxon>Sacoglossa</taxon>
        <taxon>Placobranchoidea</taxon>
        <taxon>Plakobranchidae</taxon>
        <taxon>Plakobranchus</taxon>
    </lineage>
</organism>
<evidence type="ECO:0000313" key="3">
    <source>
        <dbReference type="Proteomes" id="UP000735302"/>
    </source>
</evidence>
<evidence type="ECO:0008006" key="4">
    <source>
        <dbReference type="Google" id="ProtNLM"/>
    </source>
</evidence>
<evidence type="ECO:0000313" key="2">
    <source>
        <dbReference type="EMBL" id="GFO26855.1"/>
    </source>
</evidence>
<gene>
    <name evidence="2" type="ORF">PoB_005336000</name>
</gene>
<reference evidence="2 3" key="1">
    <citation type="journal article" date="2021" name="Elife">
        <title>Chloroplast acquisition without the gene transfer in kleptoplastic sea slugs, Plakobranchus ocellatus.</title>
        <authorList>
            <person name="Maeda T."/>
            <person name="Takahashi S."/>
            <person name="Yoshida T."/>
            <person name="Shimamura S."/>
            <person name="Takaki Y."/>
            <person name="Nagai Y."/>
            <person name="Toyoda A."/>
            <person name="Suzuki Y."/>
            <person name="Arimoto A."/>
            <person name="Ishii H."/>
            <person name="Satoh N."/>
            <person name="Nishiyama T."/>
            <person name="Hasebe M."/>
            <person name="Maruyama T."/>
            <person name="Minagawa J."/>
            <person name="Obokata J."/>
            <person name="Shigenobu S."/>
        </authorList>
    </citation>
    <scope>NUCLEOTIDE SEQUENCE [LARGE SCALE GENOMIC DNA]</scope>
</reference>
<proteinExistence type="predicted"/>
<dbReference type="AlphaFoldDB" id="A0AAV4C5B6"/>
<evidence type="ECO:0000256" key="1">
    <source>
        <dbReference type="SAM" id="MobiDB-lite"/>
    </source>
</evidence>
<protein>
    <recommendedName>
        <fullName evidence="4">PiggyBac transposable element-derived protein 4 C-terminal zinc-ribbon domain-containing protein</fullName>
    </recommendedName>
</protein>